<evidence type="ECO:0000313" key="1">
    <source>
        <dbReference type="EMBL" id="KAG3211350.1"/>
    </source>
</evidence>
<dbReference type="Proteomes" id="UP000760860">
    <property type="component" value="Unassembled WGS sequence"/>
</dbReference>
<dbReference type="EMBL" id="RCMV01000966">
    <property type="protein sequence ID" value="KAG3211350.1"/>
    <property type="molecule type" value="Genomic_DNA"/>
</dbReference>
<comment type="caution">
    <text evidence="1">The sequence shown here is derived from an EMBL/GenBank/DDBJ whole genome shotgun (WGS) entry which is preliminary data.</text>
</comment>
<reference evidence="1" key="1">
    <citation type="submission" date="2018-05" db="EMBL/GenBank/DDBJ databases">
        <title>Effector identification in a new, highly contiguous assembly of the strawberry crown rot pathogen Phytophthora cactorum.</title>
        <authorList>
            <person name="Armitage A.D."/>
            <person name="Nellist C.F."/>
            <person name="Bates H."/>
            <person name="Vickerstaff R.J."/>
            <person name="Harrison R.J."/>
        </authorList>
    </citation>
    <scope>NUCLEOTIDE SEQUENCE</scope>
    <source>
        <strain evidence="1">P421</strain>
    </source>
</reference>
<name>A0A8T1HGB8_9STRA</name>
<proteinExistence type="predicted"/>
<accession>A0A8T1HGB8</accession>
<organism evidence="1 2">
    <name type="scientific">Phytophthora cactorum</name>
    <dbReference type="NCBI Taxonomy" id="29920"/>
    <lineage>
        <taxon>Eukaryota</taxon>
        <taxon>Sar</taxon>
        <taxon>Stramenopiles</taxon>
        <taxon>Oomycota</taxon>
        <taxon>Peronosporomycetes</taxon>
        <taxon>Peronosporales</taxon>
        <taxon>Peronosporaceae</taxon>
        <taxon>Phytophthora</taxon>
    </lineage>
</organism>
<evidence type="ECO:0000313" key="2">
    <source>
        <dbReference type="Proteomes" id="UP000760860"/>
    </source>
</evidence>
<gene>
    <name evidence="1" type="ORF">PC129_g17675</name>
</gene>
<sequence length="116" mass="13202">MMEGQASSITAATLGMNHSNSLERNMRQECHAWTTYCDEQGCNWTSEEDMNVSLSFTNRLQDPSLCVTVVTADIETHHSTEPFVPHRRQPLGPLSTLRNRSMNGRFRRQLNHVVVV</sequence>
<protein>
    <submittedName>
        <fullName evidence="1">Uncharacterized protein</fullName>
    </submittedName>
</protein>
<dbReference type="AlphaFoldDB" id="A0A8T1HGB8"/>